<keyword evidence="3" id="KW-0378">Hydrolase</keyword>
<sequence length="116" mass="13879">MKRELGRWGEKIASDYLMQKGYKILARNYYTRYGEIDIICQRDGILVLVEVKTRQNLHYGEPEEAVTTRKISHIRKAAAVYLNQTDVFYKEIRFDVISILLEEKRYEIKHIENAFY</sequence>
<dbReference type="InterPro" id="IPR003509">
    <property type="entry name" value="UPF0102_YraN-like"/>
</dbReference>
<dbReference type="GO" id="GO:0004519">
    <property type="term" value="F:endonuclease activity"/>
    <property type="evidence" value="ECO:0007669"/>
    <property type="project" value="UniProtKB-KW"/>
</dbReference>
<proteinExistence type="inferred from homology"/>
<dbReference type="NCBIfam" id="NF009150">
    <property type="entry name" value="PRK12497.1-3"/>
    <property type="match status" value="1"/>
</dbReference>
<evidence type="ECO:0000256" key="2">
    <source>
        <dbReference type="HAMAP-Rule" id="MF_00048"/>
    </source>
</evidence>
<dbReference type="Proteomes" id="UP000242329">
    <property type="component" value="Unassembled WGS sequence"/>
</dbReference>
<gene>
    <name evidence="3" type="ORF">SAMN02745221_01812</name>
</gene>
<accession>A0A1M5QND0</accession>
<evidence type="ECO:0000256" key="1">
    <source>
        <dbReference type="ARBA" id="ARBA00006738"/>
    </source>
</evidence>
<dbReference type="OrthoDB" id="9802516at2"/>
<dbReference type="Pfam" id="PF02021">
    <property type="entry name" value="UPF0102"/>
    <property type="match status" value="1"/>
</dbReference>
<organism evidence="3 4">
    <name type="scientific">Thermosyntropha lipolytica DSM 11003</name>
    <dbReference type="NCBI Taxonomy" id="1123382"/>
    <lineage>
        <taxon>Bacteria</taxon>
        <taxon>Bacillati</taxon>
        <taxon>Bacillota</taxon>
        <taxon>Clostridia</taxon>
        <taxon>Eubacteriales</taxon>
        <taxon>Syntrophomonadaceae</taxon>
        <taxon>Thermosyntropha</taxon>
    </lineage>
</organism>
<dbReference type="GO" id="GO:0003676">
    <property type="term" value="F:nucleic acid binding"/>
    <property type="evidence" value="ECO:0007669"/>
    <property type="project" value="InterPro"/>
</dbReference>
<dbReference type="PANTHER" id="PTHR34039">
    <property type="entry name" value="UPF0102 PROTEIN YRAN"/>
    <property type="match status" value="1"/>
</dbReference>
<dbReference type="InterPro" id="IPR011335">
    <property type="entry name" value="Restrct_endonuc-II-like"/>
</dbReference>
<dbReference type="AlphaFoldDB" id="A0A1M5QND0"/>
<dbReference type="InterPro" id="IPR011856">
    <property type="entry name" value="tRNA_endonuc-like_dom_sf"/>
</dbReference>
<evidence type="ECO:0000313" key="4">
    <source>
        <dbReference type="Proteomes" id="UP000242329"/>
    </source>
</evidence>
<dbReference type="STRING" id="1123382.SAMN02745221_01812"/>
<dbReference type="CDD" id="cd20736">
    <property type="entry name" value="PoNe_Nuclease"/>
    <property type="match status" value="1"/>
</dbReference>
<reference evidence="4" key="1">
    <citation type="submission" date="2016-11" db="EMBL/GenBank/DDBJ databases">
        <authorList>
            <person name="Varghese N."/>
            <person name="Submissions S."/>
        </authorList>
    </citation>
    <scope>NUCLEOTIDE SEQUENCE [LARGE SCALE GENOMIC DNA]</scope>
    <source>
        <strain evidence="4">DSM 11003</strain>
    </source>
</reference>
<keyword evidence="4" id="KW-1185">Reference proteome</keyword>
<keyword evidence="3" id="KW-0540">Nuclease</keyword>
<name>A0A1M5QND0_9FIRM</name>
<dbReference type="NCBIfam" id="NF009154">
    <property type="entry name" value="PRK12497.3-3"/>
    <property type="match status" value="1"/>
</dbReference>
<dbReference type="SUPFAM" id="SSF52980">
    <property type="entry name" value="Restriction endonuclease-like"/>
    <property type="match status" value="1"/>
</dbReference>
<evidence type="ECO:0000313" key="3">
    <source>
        <dbReference type="EMBL" id="SHH15496.1"/>
    </source>
</evidence>
<comment type="similarity">
    <text evidence="1 2">Belongs to the UPF0102 family.</text>
</comment>
<dbReference type="RefSeq" id="WP_073093076.1">
    <property type="nucleotide sequence ID" value="NZ_FQWY01000036.1"/>
</dbReference>
<dbReference type="NCBIfam" id="TIGR00252">
    <property type="entry name" value="YraN family protein"/>
    <property type="match status" value="1"/>
</dbReference>
<dbReference type="HAMAP" id="MF_00048">
    <property type="entry name" value="UPF0102"/>
    <property type="match status" value="1"/>
</dbReference>
<keyword evidence="3" id="KW-0255">Endonuclease</keyword>
<dbReference type="EMBL" id="FQWY01000036">
    <property type="protein sequence ID" value="SHH15496.1"/>
    <property type="molecule type" value="Genomic_DNA"/>
</dbReference>
<protein>
    <recommendedName>
        <fullName evidence="2">UPF0102 protein SAMN02745221_01812</fullName>
    </recommendedName>
</protein>
<dbReference type="PANTHER" id="PTHR34039:SF1">
    <property type="entry name" value="UPF0102 PROTEIN YRAN"/>
    <property type="match status" value="1"/>
</dbReference>
<dbReference type="Gene3D" id="3.40.1350.10">
    <property type="match status" value="1"/>
</dbReference>